<comment type="caution">
    <text evidence="1">The sequence shown here is derived from an EMBL/GenBank/DDBJ whole genome shotgun (WGS) entry which is preliminary data.</text>
</comment>
<organism evidence="1 2">
    <name type="scientific">Agaribacter marinus</name>
    <dbReference type="NCBI Taxonomy" id="1431249"/>
    <lineage>
        <taxon>Bacteria</taxon>
        <taxon>Pseudomonadati</taxon>
        <taxon>Pseudomonadota</taxon>
        <taxon>Gammaproteobacteria</taxon>
        <taxon>Alteromonadales</taxon>
        <taxon>Alteromonadaceae</taxon>
        <taxon>Agaribacter</taxon>
    </lineage>
</organism>
<reference evidence="1" key="1">
    <citation type="journal article" date="2014" name="Int. J. Syst. Evol. Microbiol.">
        <title>Complete genome sequence of Corynebacterium casei LMG S-19264T (=DSM 44701T), isolated from a smear-ripened cheese.</title>
        <authorList>
            <consortium name="US DOE Joint Genome Institute (JGI-PGF)"/>
            <person name="Walter F."/>
            <person name="Albersmeier A."/>
            <person name="Kalinowski J."/>
            <person name="Ruckert C."/>
        </authorList>
    </citation>
    <scope>NUCLEOTIDE SEQUENCE</scope>
    <source>
        <strain evidence="1">NBRC 110023</strain>
    </source>
</reference>
<gene>
    <name evidence="1" type="ORF">GCM10007852_33830</name>
</gene>
<keyword evidence="2" id="KW-1185">Reference proteome</keyword>
<sequence length="352" mass="39482">MSLIACSAPPKSYELNGLWIKESDGTTMLDPQTSGLVKIGDKLYSLSDASADKSQIKRLHVIDPVSGNIINKSDGMAFDERIRQSCFYDYLAGEPDYEALVPDPFIENSWIWVTEDASRSKQMTTACQDKYGDTGSTVYPTLLVRLTLENNSLRVTGVRPVRYNEEENVADHPNDGIEGLAITKDKTLLLGLEKDGNGNARVFSVPLDVDFFSTLAFVTAKDAGLRMPTFEKGNHPINGMDIVYREDGRGYLVAAARNDNQLWIIDLQKEKDTVIVQLQFLAPSQTSDKCEPFHLMNNSSIEGIAVDDEAIYMVNDPWKANYHKNIVCDEDKVLYQRYSPLLFKLPLNDGWF</sequence>
<dbReference type="Proteomes" id="UP001156601">
    <property type="component" value="Unassembled WGS sequence"/>
</dbReference>
<evidence type="ECO:0008006" key="3">
    <source>
        <dbReference type="Google" id="ProtNLM"/>
    </source>
</evidence>
<reference evidence="1" key="2">
    <citation type="submission" date="2023-01" db="EMBL/GenBank/DDBJ databases">
        <title>Draft genome sequence of Agaribacter marinus strain NBRC 110023.</title>
        <authorList>
            <person name="Sun Q."/>
            <person name="Mori K."/>
        </authorList>
    </citation>
    <scope>NUCLEOTIDE SEQUENCE</scope>
    <source>
        <strain evidence="1">NBRC 110023</strain>
    </source>
</reference>
<evidence type="ECO:0000313" key="2">
    <source>
        <dbReference type="Proteomes" id="UP001156601"/>
    </source>
</evidence>
<dbReference type="SUPFAM" id="SSF50956">
    <property type="entry name" value="Thermostable phytase (3-phytase)"/>
    <property type="match status" value="1"/>
</dbReference>
<accession>A0AA37T6N1</accession>
<dbReference type="EMBL" id="BSOT01000010">
    <property type="protein sequence ID" value="GLR72475.1"/>
    <property type="molecule type" value="Genomic_DNA"/>
</dbReference>
<proteinExistence type="predicted"/>
<protein>
    <recommendedName>
        <fullName evidence="3">Phytase-like domain-containing protein</fullName>
    </recommendedName>
</protein>
<name>A0AA37T6N1_9ALTE</name>
<evidence type="ECO:0000313" key="1">
    <source>
        <dbReference type="EMBL" id="GLR72475.1"/>
    </source>
</evidence>
<dbReference type="AlphaFoldDB" id="A0AA37T6N1"/>